<keyword evidence="4 12" id="KW-0328">Glycosyltransferase</keyword>
<dbReference type="InterPro" id="IPR001173">
    <property type="entry name" value="Glyco_trans_2-like"/>
</dbReference>
<name>G3WP66_SARHA</name>
<evidence type="ECO:0000256" key="1">
    <source>
        <dbReference type="ARBA" id="ARBA00004323"/>
    </source>
</evidence>
<dbReference type="GO" id="GO:0019276">
    <property type="term" value="P:UDP-N-acetylgalactosamine metabolic process"/>
    <property type="evidence" value="ECO:0007669"/>
    <property type="project" value="TreeGrafter"/>
</dbReference>
<comment type="similarity">
    <text evidence="2 12">Belongs to the glycosyltransferase 2 family.</text>
</comment>
<dbReference type="STRING" id="9305.ENSSHAP00000017221"/>
<evidence type="ECO:0000256" key="2">
    <source>
        <dbReference type="ARBA" id="ARBA00006739"/>
    </source>
</evidence>
<reference evidence="14 15" key="1">
    <citation type="journal article" date="2011" name="Proc. Natl. Acad. Sci. U.S.A.">
        <title>Genetic diversity and population structure of the endangered marsupial Sarcophilus harrisii (Tasmanian devil).</title>
        <authorList>
            <person name="Miller W."/>
            <person name="Hayes V.M."/>
            <person name="Ratan A."/>
            <person name="Petersen D.C."/>
            <person name="Wittekindt N.E."/>
            <person name="Miller J."/>
            <person name="Walenz B."/>
            <person name="Knight J."/>
            <person name="Qi J."/>
            <person name="Zhao F."/>
            <person name="Wang Q."/>
            <person name="Bedoya-Reina O.C."/>
            <person name="Katiyar N."/>
            <person name="Tomsho L.P."/>
            <person name="Kasson L.M."/>
            <person name="Hardie R.A."/>
            <person name="Woodbridge P."/>
            <person name="Tindall E.A."/>
            <person name="Bertelsen M.F."/>
            <person name="Dixon D."/>
            <person name="Pyecroft S."/>
            <person name="Helgen K.M."/>
            <person name="Lesk A.M."/>
            <person name="Pringle T.H."/>
            <person name="Patterson N."/>
            <person name="Zhang Y."/>
            <person name="Kreiss A."/>
            <person name="Woods G.M."/>
            <person name="Jones M.E."/>
            <person name="Schuster S.C."/>
        </authorList>
    </citation>
    <scope>NUCLEOTIDE SEQUENCE [LARGE SCALE GENOMIC DNA]</scope>
</reference>
<keyword evidence="15" id="KW-1185">Reference proteome</keyword>
<evidence type="ECO:0000256" key="5">
    <source>
        <dbReference type="ARBA" id="ARBA00022679"/>
    </source>
</evidence>
<dbReference type="CDD" id="cd00761">
    <property type="entry name" value="Glyco_tranf_GTA_type"/>
    <property type="match status" value="1"/>
</dbReference>
<evidence type="ECO:0000259" key="13">
    <source>
        <dbReference type="Pfam" id="PF00535"/>
    </source>
</evidence>
<dbReference type="GO" id="GO:0000139">
    <property type="term" value="C:Golgi membrane"/>
    <property type="evidence" value="ECO:0007669"/>
    <property type="project" value="UniProtKB-SubCell"/>
</dbReference>
<keyword evidence="11" id="KW-1015">Disulfide bond</keyword>
<dbReference type="HOGENOM" id="CLU_036051_0_0_1"/>
<evidence type="ECO:0000256" key="10">
    <source>
        <dbReference type="ARBA" id="ARBA00023136"/>
    </source>
</evidence>
<evidence type="ECO:0000256" key="6">
    <source>
        <dbReference type="ARBA" id="ARBA00022692"/>
    </source>
</evidence>
<protein>
    <recommendedName>
        <fullName evidence="12">Beta-1,4 N-acetylgalactosaminyltransferase</fullName>
    </recommendedName>
</protein>
<dbReference type="PIRSF" id="PIRSF000474">
    <property type="entry name" value="GM2_GD2_synthase"/>
    <property type="match status" value="1"/>
</dbReference>
<proteinExistence type="inferred from homology"/>
<dbReference type="Proteomes" id="UP000007648">
    <property type="component" value="Unassembled WGS sequence"/>
</dbReference>
<dbReference type="InterPro" id="IPR029044">
    <property type="entry name" value="Nucleotide-diphossugar_trans"/>
</dbReference>
<evidence type="ECO:0000256" key="3">
    <source>
        <dbReference type="ARBA" id="ARBA00011748"/>
    </source>
</evidence>
<feature type="domain" description="Glycosyltransferase 2-like" evidence="13">
    <location>
        <begin position="260"/>
        <end position="365"/>
    </location>
</feature>
<dbReference type="Gene3D" id="3.90.550.10">
    <property type="entry name" value="Spore Coat Polysaccharide Biosynthesis Protein SpsA, Chain A"/>
    <property type="match status" value="1"/>
</dbReference>
<evidence type="ECO:0000256" key="12">
    <source>
        <dbReference type="PIRNR" id="PIRNR000474"/>
    </source>
</evidence>
<dbReference type="GO" id="GO:0008376">
    <property type="term" value="F:acetylgalactosaminyltransferase activity"/>
    <property type="evidence" value="ECO:0007669"/>
    <property type="project" value="TreeGrafter"/>
</dbReference>
<dbReference type="InterPro" id="IPR011143">
    <property type="entry name" value="GM2_synthase"/>
</dbReference>
<dbReference type="AlphaFoldDB" id="G3WP66"/>
<dbReference type="Ensembl" id="ENSSHAT00000017364.2">
    <property type="protein sequence ID" value="ENSSHAP00000017221.2"/>
    <property type="gene ID" value="ENSSHAG00000014639.2"/>
</dbReference>
<dbReference type="GO" id="GO:0006047">
    <property type="term" value="P:UDP-N-acetylglucosamine metabolic process"/>
    <property type="evidence" value="ECO:0007669"/>
    <property type="project" value="TreeGrafter"/>
</dbReference>
<evidence type="ECO:0000313" key="14">
    <source>
        <dbReference type="Ensembl" id="ENSSHAP00000017221.2"/>
    </source>
</evidence>
<organism evidence="14 15">
    <name type="scientific">Sarcophilus harrisii</name>
    <name type="common">Tasmanian devil</name>
    <name type="synonym">Sarcophilus laniarius</name>
    <dbReference type="NCBI Taxonomy" id="9305"/>
    <lineage>
        <taxon>Eukaryota</taxon>
        <taxon>Metazoa</taxon>
        <taxon>Chordata</taxon>
        <taxon>Craniata</taxon>
        <taxon>Vertebrata</taxon>
        <taxon>Euteleostomi</taxon>
        <taxon>Mammalia</taxon>
        <taxon>Metatheria</taxon>
        <taxon>Dasyuromorphia</taxon>
        <taxon>Dasyuridae</taxon>
        <taxon>Sarcophilus</taxon>
    </lineage>
</organism>
<keyword evidence="5 12" id="KW-0808">Transferase</keyword>
<dbReference type="eggNOG" id="ENOG502QTK7">
    <property type="taxonomic scope" value="Eukaryota"/>
</dbReference>
<reference evidence="14" key="2">
    <citation type="submission" date="2025-08" db="UniProtKB">
        <authorList>
            <consortium name="Ensembl"/>
        </authorList>
    </citation>
    <scope>IDENTIFICATION</scope>
</reference>
<evidence type="ECO:0000256" key="7">
    <source>
        <dbReference type="ARBA" id="ARBA00022968"/>
    </source>
</evidence>
<gene>
    <name evidence="14" type="primary">LOC100921350</name>
</gene>
<evidence type="ECO:0000256" key="9">
    <source>
        <dbReference type="ARBA" id="ARBA00023034"/>
    </source>
</evidence>
<keyword evidence="7" id="KW-0735">Signal-anchor</keyword>
<accession>G3WP66</accession>
<evidence type="ECO:0000313" key="15">
    <source>
        <dbReference type="Proteomes" id="UP000007648"/>
    </source>
</evidence>
<evidence type="ECO:0000256" key="4">
    <source>
        <dbReference type="ARBA" id="ARBA00022676"/>
    </source>
</evidence>
<dbReference type="PANTHER" id="PTHR15046">
    <property type="entry name" value="GLYCO_TRANS_2-LIKE DOMAIN-CONTAINING PROTEIN"/>
    <property type="match status" value="1"/>
</dbReference>
<keyword evidence="8" id="KW-1133">Transmembrane helix</keyword>
<dbReference type="InParanoid" id="G3WP66"/>
<dbReference type="Pfam" id="PF00535">
    <property type="entry name" value="Glycos_transf_2"/>
    <property type="match status" value="1"/>
</dbReference>
<keyword evidence="10 12" id="KW-0472">Membrane</keyword>
<evidence type="ECO:0000256" key="8">
    <source>
        <dbReference type="ARBA" id="ARBA00022989"/>
    </source>
</evidence>
<dbReference type="GeneTree" id="ENSGT00390000006679"/>
<dbReference type="SUPFAM" id="SSF53448">
    <property type="entry name" value="Nucleotide-diphospho-sugar transferases"/>
    <property type="match status" value="1"/>
</dbReference>
<dbReference type="GO" id="GO:1901137">
    <property type="term" value="P:carbohydrate derivative biosynthetic process"/>
    <property type="evidence" value="ECO:0007669"/>
    <property type="project" value="UniProtKB-ARBA"/>
</dbReference>
<sequence>MDCSKKKMLLIVLLLAFFLYLYWDTVDFQTKVIPPLNTQDVDSSTLEILSLKKVKDIFTYEGICFFPQKQCTCEGMEGVKSYNYQNAYSWSDLSEVKARRKVEFKHFQRREGLPRPPPLLAQPNLPFGYPVHGVEVMPFHTVVIPGLQFDGPVASIYKVTIKASLGNLNSLANTPGQEVSGRGEKQLIIETSSRNVLNFILQHVTYTSTMYYSNTMDIVSLELGYSVAKFPVIIRQPIMPKLFDPGPGRKLNALVTITTKTFLRPHKLRKLLWSIRKYYPDLTVIVADDSENPESIDDPYVEHYIMPFAKGWFAGRNLALSQVTTKYVLWVDDDFFFTQNTKIEVLLNVLEKTDLDVVGGHVLGISFLFKLLLAQGEDGSCIHKRVGSFQVLDGFPKCVVTSGIVNFFLAHTEKLRSVGFDPRLKRVAQSEFFIDGLGSLRVGFCSDVVVEHQPKDLEPIPEESSSKKTYNWYRFSSKGEIQLKLALHFFKNYLHCYTEGTSWSFYFCHSGLSAVISEGNR</sequence>
<dbReference type="PANTHER" id="PTHR15046:SF2">
    <property type="entry name" value="BETA-1,4 N-ACETYLGALACTOSAMINYLTRANSFERASE 2"/>
    <property type="match status" value="1"/>
</dbReference>
<keyword evidence="9 12" id="KW-0333">Golgi apparatus</keyword>
<comment type="subcellular location">
    <subcellularLocation>
        <location evidence="1">Golgi apparatus membrane</location>
        <topology evidence="1">Single-pass type II membrane protein</topology>
    </subcellularLocation>
</comment>
<keyword evidence="6" id="KW-0812">Transmembrane</keyword>
<evidence type="ECO:0000256" key="11">
    <source>
        <dbReference type="ARBA" id="ARBA00023157"/>
    </source>
</evidence>
<reference evidence="14" key="3">
    <citation type="submission" date="2025-09" db="UniProtKB">
        <authorList>
            <consortium name="Ensembl"/>
        </authorList>
    </citation>
    <scope>IDENTIFICATION</scope>
</reference>
<comment type="subunit">
    <text evidence="3">Homodimer; disulfide-linked.</text>
</comment>